<dbReference type="GO" id="GO:0034993">
    <property type="term" value="C:meiotic nuclear membrane microtubule tethering complex"/>
    <property type="evidence" value="ECO:0007669"/>
    <property type="project" value="TreeGrafter"/>
</dbReference>
<comment type="subcellular location">
    <subcellularLocation>
        <location evidence="1">Membrane</location>
    </subcellularLocation>
</comment>
<dbReference type="InterPro" id="IPR045119">
    <property type="entry name" value="SUN1-5"/>
</dbReference>
<dbReference type="FunFam" id="2.60.120.260:FF:000009">
    <property type="entry name" value="SUN domain-containing protein 1 isoform X1"/>
    <property type="match status" value="1"/>
</dbReference>
<comment type="caution">
    <text evidence="8">The sequence shown here is derived from an EMBL/GenBank/DDBJ whole genome shotgun (WGS) entry which is preliminary data.</text>
</comment>
<keyword evidence="2" id="KW-0812">Transmembrane</keyword>
<dbReference type="Gene3D" id="2.60.120.260">
    <property type="entry name" value="Galactose-binding domain-like"/>
    <property type="match status" value="1"/>
</dbReference>
<dbReference type="Proteomes" id="UP000292052">
    <property type="component" value="Unassembled WGS sequence"/>
</dbReference>
<dbReference type="EMBL" id="QDEB01025070">
    <property type="protein sequence ID" value="RZC40571.1"/>
    <property type="molecule type" value="Genomic_DNA"/>
</dbReference>
<proteinExistence type="predicted"/>
<dbReference type="PANTHER" id="PTHR12911:SF8">
    <property type="entry name" value="KLAROID PROTEIN-RELATED"/>
    <property type="match status" value="1"/>
</dbReference>
<evidence type="ECO:0000259" key="7">
    <source>
        <dbReference type="PROSITE" id="PS51469"/>
    </source>
</evidence>
<dbReference type="OrthoDB" id="342281at2759"/>
<keyword evidence="4 6" id="KW-0175">Coiled coil</keyword>
<name>A0A482W613_ASBVE</name>
<accession>A0A482W613</accession>
<dbReference type="PROSITE" id="PS51469">
    <property type="entry name" value="SUN"/>
    <property type="match status" value="1"/>
</dbReference>
<feature type="domain" description="SUN" evidence="7">
    <location>
        <begin position="212"/>
        <end position="372"/>
    </location>
</feature>
<keyword evidence="9" id="KW-1185">Reference proteome</keyword>
<keyword evidence="5" id="KW-0472">Membrane</keyword>
<evidence type="ECO:0000256" key="5">
    <source>
        <dbReference type="ARBA" id="ARBA00023136"/>
    </source>
</evidence>
<dbReference type="AlphaFoldDB" id="A0A482W613"/>
<evidence type="ECO:0000256" key="6">
    <source>
        <dbReference type="SAM" id="Coils"/>
    </source>
</evidence>
<gene>
    <name evidence="8" type="ORF">BDFB_002187</name>
</gene>
<evidence type="ECO:0000256" key="2">
    <source>
        <dbReference type="ARBA" id="ARBA00022692"/>
    </source>
</evidence>
<feature type="coiled-coil region" evidence="6">
    <location>
        <begin position="33"/>
        <end position="60"/>
    </location>
</feature>
<sequence>MEPPNPDSPKIHSIINNYHNNIKVEQQSDAERDEKLVNIINDLKEEINSVKQELLVLEQTKNADLNKLVSQFRSENVRNIAHFTQKLNRCCNKPMINLEPYVAGVLKNFLNDPEFLSNQKGFTDWLHVLFVAKEDLERRLFALTQNLTKDYDVSIENTAKLVMERVVTRLVDRRFDSGSITEEQIKKVVKSTLMIYDADKTGLVDYAMESMGGHIVTTRCTESYHTGTAVISVLGIPLWYPSNSPRIVIVPGINPGECWAFQNFPGFIVIKLATRILVEAFSLEHVSRLLVPEGRIDSAPKEFEVYGLDNENDKEPVKIGEYVYDYDGDPIQYFAAQQHGLIFTMVEVRIKSNHGNPNYTCLYRFRVHGTISSEPT</sequence>
<dbReference type="PANTHER" id="PTHR12911">
    <property type="entry name" value="SAD1/UNC-84-LIKE PROTEIN-RELATED"/>
    <property type="match status" value="1"/>
</dbReference>
<evidence type="ECO:0000256" key="3">
    <source>
        <dbReference type="ARBA" id="ARBA00022989"/>
    </source>
</evidence>
<evidence type="ECO:0000313" key="9">
    <source>
        <dbReference type="Proteomes" id="UP000292052"/>
    </source>
</evidence>
<dbReference type="STRING" id="1661398.A0A482W613"/>
<evidence type="ECO:0000256" key="4">
    <source>
        <dbReference type="ARBA" id="ARBA00023054"/>
    </source>
</evidence>
<keyword evidence="3" id="KW-1133">Transmembrane helix</keyword>
<dbReference type="GO" id="GO:0043495">
    <property type="term" value="F:protein-membrane adaptor activity"/>
    <property type="evidence" value="ECO:0007669"/>
    <property type="project" value="TreeGrafter"/>
</dbReference>
<dbReference type="Pfam" id="PF07738">
    <property type="entry name" value="Sad1_UNC"/>
    <property type="match status" value="1"/>
</dbReference>
<evidence type="ECO:0000256" key="1">
    <source>
        <dbReference type="ARBA" id="ARBA00004370"/>
    </source>
</evidence>
<organism evidence="8 9">
    <name type="scientific">Asbolus verrucosus</name>
    <name type="common">Desert ironclad beetle</name>
    <dbReference type="NCBI Taxonomy" id="1661398"/>
    <lineage>
        <taxon>Eukaryota</taxon>
        <taxon>Metazoa</taxon>
        <taxon>Ecdysozoa</taxon>
        <taxon>Arthropoda</taxon>
        <taxon>Hexapoda</taxon>
        <taxon>Insecta</taxon>
        <taxon>Pterygota</taxon>
        <taxon>Neoptera</taxon>
        <taxon>Endopterygota</taxon>
        <taxon>Coleoptera</taxon>
        <taxon>Polyphaga</taxon>
        <taxon>Cucujiformia</taxon>
        <taxon>Tenebrionidae</taxon>
        <taxon>Pimeliinae</taxon>
        <taxon>Asbolus</taxon>
    </lineage>
</organism>
<dbReference type="InterPro" id="IPR012919">
    <property type="entry name" value="SUN_dom"/>
</dbReference>
<evidence type="ECO:0000313" key="8">
    <source>
        <dbReference type="EMBL" id="RZC40571.1"/>
    </source>
</evidence>
<protein>
    <submittedName>
        <fullName evidence="8">Sad1 UNC domain containing protein</fullName>
    </submittedName>
</protein>
<reference evidence="8 9" key="1">
    <citation type="submission" date="2017-03" db="EMBL/GenBank/DDBJ databases">
        <title>Genome of the blue death feigning beetle - Asbolus verrucosus.</title>
        <authorList>
            <person name="Rider S.D."/>
        </authorList>
    </citation>
    <scope>NUCLEOTIDE SEQUENCE [LARGE SCALE GENOMIC DNA]</scope>
    <source>
        <strain evidence="8">Butters</strain>
        <tissue evidence="8">Head and leg muscle</tissue>
    </source>
</reference>